<evidence type="ECO:0000256" key="3">
    <source>
        <dbReference type="ARBA" id="ARBA00022475"/>
    </source>
</evidence>
<keyword evidence="8" id="KW-0560">Oxidoreductase</keyword>
<dbReference type="GO" id="GO:0004497">
    <property type="term" value="F:monooxygenase activity"/>
    <property type="evidence" value="ECO:0007669"/>
    <property type="project" value="UniProtKB-KW"/>
</dbReference>
<evidence type="ECO:0000256" key="6">
    <source>
        <dbReference type="ARBA" id="ARBA00022723"/>
    </source>
</evidence>
<keyword evidence="9" id="KW-0408">Iron</keyword>
<proteinExistence type="inferred from homology"/>
<comment type="subcellular location">
    <subcellularLocation>
        <location evidence="1">Cell inner membrane</location>
        <topology evidence="1">Multi-pass membrane protein</topology>
    </subcellularLocation>
</comment>
<name>A0A1R2CDS2_9CILI</name>
<dbReference type="PANTHER" id="PTHR38674:SF1">
    <property type="entry name" value="ALKANE 1-MONOOXYGENASE 1"/>
    <property type="match status" value="1"/>
</dbReference>
<sequence>MLKSLYMHFYSEHLYGHHKYVSTPNDPATAKFGQTLYAYIPQTLKGSFINTWKRECKAAEKLGKSPYSLHNHFIQWLSIEAIFTFSIWCAWGWKTLGLFLFQAFLSVWMLETINYIRHYGLQRKKQANGLYEPVTTKHSWNAPQTLQNLILLKLQRHSDHHANAYKPYQTLLSCEDSPNLPCGYAVCVLASFFPPVWFGIVNPLAEATNKQGRPNDEQMEKSNSSLKIWLAIQTSIVTILAIII</sequence>
<evidence type="ECO:0000256" key="10">
    <source>
        <dbReference type="ARBA" id="ARBA00023033"/>
    </source>
</evidence>
<keyword evidence="3" id="KW-1003">Cell membrane</keyword>
<keyword evidence="14" id="KW-1185">Reference proteome</keyword>
<evidence type="ECO:0000256" key="1">
    <source>
        <dbReference type="ARBA" id="ARBA00004429"/>
    </source>
</evidence>
<dbReference type="Pfam" id="PF00487">
    <property type="entry name" value="FA_desaturase"/>
    <property type="match status" value="1"/>
</dbReference>
<comment type="caution">
    <text evidence="13">The sequence shown here is derived from an EMBL/GenBank/DDBJ whole genome shotgun (WGS) entry which is preliminary data.</text>
</comment>
<organism evidence="13 14">
    <name type="scientific">Stentor coeruleus</name>
    <dbReference type="NCBI Taxonomy" id="5963"/>
    <lineage>
        <taxon>Eukaryota</taxon>
        <taxon>Sar</taxon>
        <taxon>Alveolata</taxon>
        <taxon>Ciliophora</taxon>
        <taxon>Postciliodesmatophora</taxon>
        <taxon>Heterotrichea</taxon>
        <taxon>Heterotrichida</taxon>
        <taxon>Stentoridae</taxon>
        <taxon>Stentor</taxon>
    </lineage>
</organism>
<keyword evidence="7" id="KW-1133">Transmembrane helix</keyword>
<keyword evidence="6" id="KW-0479">Metal-binding</keyword>
<dbReference type="InterPro" id="IPR033885">
    <property type="entry name" value="AlkB/XylM"/>
</dbReference>
<evidence type="ECO:0000313" key="14">
    <source>
        <dbReference type="Proteomes" id="UP000187209"/>
    </source>
</evidence>
<dbReference type="GO" id="GO:0005886">
    <property type="term" value="C:plasma membrane"/>
    <property type="evidence" value="ECO:0007669"/>
    <property type="project" value="UniProtKB-SubCell"/>
</dbReference>
<evidence type="ECO:0000256" key="9">
    <source>
        <dbReference type="ARBA" id="ARBA00023004"/>
    </source>
</evidence>
<evidence type="ECO:0000256" key="2">
    <source>
        <dbReference type="ARBA" id="ARBA00010823"/>
    </source>
</evidence>
<evidence type="ECO:0000256" key="7">
    <source>
        <dbReference type="ARBA" id="ARBA00022989"/>
    </source>
</evidence>
<dbReference type="OrthoDB" id="507375at2759"/>
<evidence type="ECO:0000256" key="4">
    <source>
        <dbReference type="ARBA" id="ARBA00022519"/>
    </source>
</evidence>
<evidence type="ECO:0000259" key="12">
    <source>
        <dbReference type="Pfam" id="PF00487"/>
    </source>
</evidence>
<keyword evidence="10" id="KW-0503">Monooxygenase</keyword>
<dbReference type="GO" id="GO:0046872">
    <property type="term" value="F:metal ion binding"/>
    <property type="evidence" value="ECO:0007669"/>
    <property type="project" value="UniProtKB-KW"/>
</dbReference>
<evidence type="ECO:0000256" key="8">
    <source>
        <dbReference type="ARBA" id="ARBA00023002"/>
    </source>
</evidence>
<dbReference type="EMBL" id="MPUH01000186">
    <property type="protein sequence ID" value="OMJ87116.1"/>
    <property type="molecule type" value="Genomic_DNA"/>
</dbReference>
<dbReference type="InterPro" id="IPR005804">
    <property type="entry name" value="FA_desaturase_dom"/>
</dbReference>
<keyword evidence="5" id="KW-0812">Transmembrane</keyword>
<reference evidence="13 14" key="1">
    <citation type="submission" date="2016-11" db="EMBL/GenBank/DDBJ databases">
        <title>The macronuclear genome of Stentor coeruleus: a giant cell with tiny introns.</title>
        <authorList>
            <person name="Slabodnick M."/>
            <person name="Ruby J.G."/>
            <person name="Reiff S.B."/>
            <person name="Swart E.C."/>
            <person name="Gosai S."/>
            <person name="Prabakaran S."/>
            <person name="Witkowska E."/>
            <person name="Larue G.E."/>
            <person name="Fisher S."/>
            <person name="Freeman R.M."/>
            <person name="Gunawardena J."/>
            <person name="Chu W."/>
            <person name="Stover N.A."/>
            <person name="Gregory B.D."/>
            <person name="Nowacki M."/>
            <person name="Derisi J."/>
            <person name="Roy S.W."/>
            <person name="Marshall W.F."/>
            <person name="Sood P."/>
        </authorList>
    </citation>
    <scope>NUCLEOTIDE SEQUENCE [LARGE SCALE GENOMIC DNA]</scope>
    <source>
        <strain evidence="13">WM001</strain>
    </source>
</reference>
<protein>
    <recommendedName>
        <fullName evidence="12">Fatty acid desaturase domain-containing protein</fullName>
    </recommendedName>
</protein>
<dbReference type="PANTHER" id="PTHR38674">
    <property type="entry name" value="ALKANE 1-MONOOXYGENASE 1"/>
    <property type="match status" value="1"/>
</dbReference>
<dbReference type="CDD" id="cd03512">
    <property type="entry name" value="Alkane-hydroxylase"/>
    <property type="match status" value="1"/>
</dbReference>
<feature type="domain" description="Fatty acid desaturase" evidence="12">
    <location>
        <begin position="6"/>
        <end position="171"/>
    </location>
</feature>
<keyword evidence="11" id="KW-0472">Membrane</keyword>
<evidence type="ECO:0000256" key="11">
    <source>
        <dbReference type="ARBA" id="ARBA00023136"/>
    </source>
</evidence>
<keyword evidence="4" id="KW-0997">Cell inner membrane</keyword>
<dbReference type="Proteomes" id="UP000187209">
    <property type="component" value="Unassembled WGS sequence"/>
</dbReference>
<comment type="similarity">
    <text evidence="2">Belongs to the fatty acid desaturase type 1 family. AlkB subfamily.</text>
</comment>
<gene>
    <name evidence="13" type="ORF">SteCoe_11266</name>
</gene>
<evidence type="ECO:0000256" key="5">
    <source>
        <dbReference type="ARBA" id="ARBA00022692"/>
    </source>
</evidence>
<dbReference type="GO" id="GO:0006629">
    <property type="term" value="P:lipid metabolic process"/>
    <property type="evidence" value="ECO:0007669"/>
    <property type="project" value="InterPro"/>
</dbReference>
<evidence type="ECO:0000313" key="13">
    <source>
        <dbReference type="EMBL" id="OMJ87116.1"/>
    </source>
</evidence>
<dbReference type="AlphaFoldDB" id="A0A1R2CDS2"/>
<accession>A0A1R2CDS2</accession>